<reference evidence="2" key="3">
    <citation type="journal article" date="2017" name="Nature">
        <title>Genome sequence of the progenitor of the wheat D genome Aegilops tauschii.</title>
        <authorList>
            <person name="Luo M.C."/>
            <person name="Gu Y.Q."/>
            <person name="Puiu D."/>
            <person name="Wang H."/>
            <person name="Twardziok S.O."/>
            <person name="Deal K.R."/>
            <person name="Huo N."/>
            <person name="Zhu T."/>
            <person name="Wang L."/>
            <person name="Wang Y."/>
            <person name="McGuire P.E."/>
            <person name="Liu S."/>
            <person name="Long H."/>
            <person name="Ramasamy R.K."/>
            <person name="Rodriguez J.C."/>
            <person name="Van S.L."/>
            <person name="Yuan L."/>
            <person name="Wang Z."/>
            <person name="Xia Z."/>
            <person name="Xiao L."/>
            <person name="Anderson O.D."/>
            <person name="Ouyang S."/>
            <person name="Liang Y."/>
            <person name="Zimin A.V."/>
            <person name="Pertea G."/>
            <person name="Qi P."/>
            <person name="Bennetzen J.L."/>
            <person name="Dai X."/>
            <person name="Dawson M.W."/>
            <person name="Muller H.G."/>
            <person name="Kugler K."/>
            <person name="Rivarola-Duarte L."/>
            <person name="Spannagl M."/>
            <person name="Mayer K.F.X."/>
            <person name="Lu F.H."/>
            <person name="Bevan M.W."/>
            <person name="Leroy P."/>
            <person name="Li P."/>
            <person name="You F.M."/>
            <person name="Sun Q."/>
            <person name="Liu Z."/>
            <person name="Lyons E."/>
            <person name="Wicker T."/>
            <person name="Salzberg S.L."/>
            <person name="Devos K.M."/>
            <person name="Dvorak J."/>
        </authorList>
    </citation>
    <scope>NUCLEOTIDE SEQUENCE [LARGE SCALE GENOMIC DNA]</scope>
    <source>
        <strain evidence="2">cv. AL8/78</strain>
    </source>
</reference>
<reference evidence="2" key="4">
    <citation type="submission" date="2019-03" db="UniProtKB">
        <authorList>
            <consortium name="EnsemblPlants"/>
        </authorList>
    </citation>
    <scope>IDENTIFICATION</scope>
</reference>
<evidence type="ECO:0000313" key="2">
    <source>
        <dbReference type="EnsemblPlants" id="AET3Gv20144800.5"/>
    </source>
</evidence>
<keyword evidence="3" id="KW-1185">Reference proteome</keyword>
<organism evidence="2 3">
    <name type="scientific">Aegilops tauschii subsp. strangulata</name>
    <name type="common">Goatgrass</name>
    <dbReference type="NCBI Taxonomy" id="200361"/>
    <lineage>
        <taxon>Eukaryota</taxon>
        <taxon>Viridiplantae</taxon>
        <taxon>Streptophyta</taxon>
        <taxon>Embryophyta</taxon>
        <taxon>Tracheophyta</taxon>
        <taxon>Spermatophyta</taxon>
        <taxon>Magnoliopsida</taxon>
        <taxon>Liliopsida</taxon>
        <taxon>Poales</taxon>
        <taxon>Poaceae</taxon>
        <taxon>BOP clade</taxon>
        <taxon>Pooideae</taxon>
        <taxon>Triticodae</taxon>
        <taxon>Triticeae</taxon>
        <taxon>Triticinae</taxon>
        <taxon>Aegilops</taxon>
    </lineage>
</organism>
<dbReference type="AlphaFoldDB" id="A0A453DXJ2"/>
<dbReference type="Gramene" id="AET3Gv20144800.5">
    <property type="protein sequence ID" value="AET3Gv20144800.5"/>
    <property type="gene ID" value="AET3Gv20144800"/>
</dbReference>
<evidence type="ECO:0000313" key="3">
    <source>
        <dbReference type="Proteomes" id="UP000015105"/>
    </source>
</evidence>
<name>A0A453DXJ2_AEGTS</name>
<keyword evidence="1" id="KW-0472">Membrane</keyword>
<protein>
    <submittedName>
        <fullName evidence="2">Uncharacterized protein</fullName>
    </submittedName>
</protein>
<keyword evidence="1" id="KW-1133">Transmembrane helix</keyword>
<keyword evidence="1" id="KW-0812">Transmembrane</keyword>
<dbReference type="Proteomes" id="UP000015105">
    <property type="component" value="Chromosome 3D"/>
</dbReference>
<feature type="transmembrane region" description="Helical" evidence="1">
    <location>
        <begin position="13"/>
        <end position="32"/>
    </location>
</feature>
<accession>A0A453DXJ2</accession>
<reference evidence="3" key="1">
    <citation type="journal article" date="2014" name="Science">
        <title>Ancient hybridizations among the ancestral genomes of bread wheat.</title>
        <authorList>
            <consortium name="International Wheat Genome Sequencing Consortium,"/>
            <person name="Marcussen T."/>
            <person name="Sandve S.R."/>
            <person name="Heier L."/>
            <person name="Spannagl M."/>
            <person name="Pfeifer M."/>
            <person name="Jakobsen K.S."/>
            <person name="Wulff B.B."/>
            <person name="Steuernagel B."/>
            <person name="Mayer K.F."/>
            <person name="Olsen O.A."/>
        </authorList>
    </citation>
    <scope>NUCLEOTIDE SEQUENCE [LARGE SCALE GENOMIC DNA]</scope>
    <source>
        <strain evidence="3">cv. AL8/78</strain>
    </source>
</reference>
<proteinExistence type="predicted"/>
<sequence>MGLRQCGEALENLMVNLVIGLLHTSSIQLLHPKKMIVSSFSIISIPRRFIQDYDICYSDVLYIVGLIMSLFLQMRE</sequence>
<evidence type="ECO:0000256" key="1">
    <source>
        <dbReference type="SAM" id="Phobius"/>
    </source>
</evidence>
<reference evidence="3" key="2">
    <citation type="journal article" date="2017" name="Nat. Plants">
        <title>The Aegilops tauschii genome reveals multiple impacts of transposons.</title>
        <authorList>
            <person name="Zhao G."/>
            <person name="Zou C."/>
            <person name="Li K."/>
            <person name="Wang K."/>
            <person name="Li T."/>
            <person name="Gao L."/>
            <person name="Zhang X."/>
            <person name="Wang H."/>
            <person name="Yang Z."/>
            <person name="Liu X."/>
            <person name="Jiang W."/>
            <person name="Mao L."/>
            <person name="Kong X."/>
            <person name="Jiao Y."/>
            <person name="Jia J."/>
        </authorList>
    </citation>
    <scope>NUCLEOTIDE SEQUENCE [LARGE SCALE GENOMIC DNA]</scope>
    <source>
        <strain evidence="3">cv. AL8/78</strain>
    </source>
</reference>
<reference evidence="2" key="5">
    <citation type="journal article" date="2021" name="G3 (Bethesda)">
        <title>Aegilops tauschii genome assembly Aet v5.0 features greater sequence contiguity and improved annotation.</title>
        <authorList>
            <person name="Wang L."/>
            <person name="Zhu T."/>
            <person name="Rodriguez J.C."/>
            <person name="Deal K.R."/>
            <person name="Dubcovsky J."/>
            <person name="McGuire P.E."/>
            <person name="Lux T."/>
            <person name="Spannagl M."/>
            <person name="Mayer K.F.X."/>
            <person name="Baldrich P."/>
            <person name="Meyers B.C."/>
            <person name="Huo N."/>
            <person name="Gu Y.Q."/>
            <person name="Zhou H."/>
            <person name="Devos K.M."/>
            <person name="Bennetzen J.L."/>
            <person name="Unver T."/>
            <person name="Budak H."/>
            <person name="Gulick P.J."/>
            <person name="Galiba G."/>
            <person name="Kalapos B."/>
            <person name="Nelson D.R."/>
            <person name="Li P."/>
            <person name="You F.M."/>
            <person name="Luo M.C."/>
            <person name="Dvorak J."/>
        </authorList>
    </citation>
    <scope>NUCLEOTIDE SEQUENCE [LARGE SCALE GENOMIC DNA]</scope>
    <source>
        <strain evidence="2">cv. AL8/78</strain>
    </source>
</reference>
<dbReference type="EnsemblPlants" id="AET3Gv20144800.5">
    <property type="protein sequence ID" value="AET3Gv20144800.5"/>
    <property type="gene ID" value="AET3Gv20144800"/>
</dbReference>
<feature type="transmembrane region" description="Helical" evidence="1">
    <location>
        <begin position="53"/>
        <end position="72"/>
    </location>
</feature>